<reference evidence="10 11" key="1">
    <citation type="submission" date="2024-09" db="EMBL/GenBank/DDBJ databases">
        <title>A chromosome-level genome assembly of Gray's grenadier anchovy, Coilia grayii.</title>
        <authorList>
            <person name="Fu Z."/>
        </authorList>
    </citation>
    <scope>NUCLEOTIDE SEQUENCE [LARGE SCALE GENOMIC DNA]</scope>
    <source>
        <strain evidence="10">G4</strain>
        <tissue evidence="10">Muscle</tissue>
    </source>
</reference>
<name>A0ABD1JN66_9TELE</name>
<evidence type="ECO:0000256" key="4">
    <source>
        <dbReference type="ARBA" id="ARBA00022722"/>
    </source>
</evidence>
<dbReference type="GO" id="GO:0004519">
    <property type="term" value="F:endonuclease activity"/>
    <property type="evidence" value="ECO:0007669"/>
    <property type="project" value="UniProtKB-KW"/>
</dbReference>
<dbReference type="PANTHER" id="PTHR11437">
    <property type="entry name" value="RIBONUCLEASE"/>
    <property type="match status" value="1"/>
</dbReference>
<keyword evidence="3" id="KW-0964">Secreted</keyword>
<dbReference type="Pfam" id="PF00074">
    <property type="entry name" value="RnaseA"/>
    <property type="match status" value="1"/>
</dbReference>
<feature type="domain" description="Ribonuclease A-domain" evidence="9">
    <location>
        <begin position="86"/>
        <end position="205"/>
    </location>
</feature>
<keyword evidence="7" id="KW-1015">Disulfide bond</keyword>
<keyword evidence="11" id="KW-1185">Reference proteome</keyword>
<dbReference type="InterPro" id="IPR023412">
    <property type="entry name" value="RNaseA_domain"/>
</dbReference>
<dbReference type="InterPro" id="IPR036816">
    <property type="entry name" value="RNaseA-like_dom_sf"/>
</dbReference>
<comment type="caution">
    <text evidence="10">The sequence shown here is derived from an EMBL/GenBank/DDBJ whole genome shotgun (WGS) entry which is preliminary data.</text>
</comment>
<evidence type="ECO:0000256" key="7">
    <source>
        <dbReference type="ARBA" id="ARBA00023157"/>
    </source>
</evidence>
<keyword evidence="4 8" id="KW-0540">Nuclease</keyword>
<dbReference type="GO" id="GO:0005576">
    <property type="term" value="C:extracellular region"/>
    <property type="evidence" value="ECO:0007669"/>
    <property type="project" value="UniProtKB-SubCell"/>
</dbReference>
<dbReference type="InterPro" id="IPR001427">
    <property type="entry name" value="RNaseA"/>
</dbReference>
<dbReference type="PANTHER" id="PTHR11437:SF10">
    <property type="entry name" value="ANGIOGENIN-RELATED"/>
    <property type="match status" value="1"/>
</dbReference>
<evidence type="ECO:0000313" key="11">
    <source>
        <dbReference type="Proteomes" id="UP001591681"/>
    </source>
</evidence>
<dbReference type="Gene3D" id="3.10.130.10">
    <property type="entry name" value="Ribonuclease A-like domain"/>
    <property type="match status" value="1"/>
</dbReference>
<dbReference type="AlphaFoldDB" id="A0ABD1JN66"/>
<evidence type="ECO:0000256" key="5">
    <source>
        <dbReference type="ARBA" id="ARBA00022759"/>
    </source>
</evidence>
<evidence type="ECO:0000256" key="8">
    <source>
        <dbReference type="RuleBase" id="RU000651"/>
    </source>
</evidence>
<evidence type="ECO:0000256" key="3">
    <source>
        <dbReference type="ARBA" id="ARBA00022525"/>
    </source>
</evidence>
<sequence>MSLTPTVSSSGPCQQMVLGTHPEASELETHPVDILITVSWVTRGTIWLLEATNSCPVSMMRVLSLLPPLLLLLSMAPQAHTQTPEIKERYNKFVKQHINGNMNEYICDREMRTRKITQTGSNDCKETNTFIQASAQLVTRICLDAGTHFRDKLFKSNQPFPIITCKHSGGLRYPKCEYRGHKSTRYIAIACEDGWPVHYENDDLVIVQ</sequence>
<protein>
    <recommendedName>
        <fullName evidence="9">Ribonuclease A-domain domain-containing protein</fullName>
    </recommendedName>
</protein>
<dbReference type="CDD" id="cd06265">
    <property type="entry name" value="RNase_A_canonical"/>
    <property type="match status" value="1"/>
</dbReference>
<evidence type="ECO:0000256" key="6">
    <source>
        <dbReference type="ARBA" id="ARBA00022801"/>
    </source>
</evidence>
<comment type="subcellular location">
    <subcellularLocation>
        <location evidence="1">Secreted</location>
    </subcellularLocation>
</comment>
<evidence type="ECO:0000256" key="2">
    <source>
        <dbReference type="ARBA" id="ARBA00005600"/>
    </source>
</evidence>
<dbReference type="SMART" id="SM00092">
    <property type="entry name" value="RNAse_Pc"/>
    <property type="match status" value="1"/>
</dbReference>
<keyword evidence="6 8" id="KW-0378">Hydrolase</keyword>
<dbReference type="GO" id="GO:0016787">
    <property type="term" value="F:hydrolase activity"/>
    <property type="evidence" value="ECO:0007669"/>
    <property type="project" value="UniProtKB-KW"/>
</dbReference>
<accession>A0ABD1JN66</accession>
<comment type="similarity">
    <text evidence="2 8">Belongs to the pancreatic ribonuclease family.</text>
</comment>
<dbReference type="EMBL" id="JBHFQA010000013">
    <property type="protein sequence ID" value="KAL2088610.1"/>
    <property type="molecule type" value="Genomic_DNA"/>
</dbReference>
<proteinExistence type="inferred from homology"/>
<dbReference type="InterPro" id="IPR023411">
    <property type="entry name" value="RNaseA_AS"/>
</dbReference>
<evidence type="ECO:0000256" key="1">
    <source>
        <dbReference type="ARBA" id="ARBA00004613"/>
    </source>
</evidence>
<keyword evidence="5 8" id="KW-0255">Endonuclease</keyword>
<organism evidence="10 11">
    <name type="scientific">Coilia grayii</name>
    <name type="common">Gray's grenadier anchovy</name>
    <dbReference type="NCBI Taxonomy" id="363190"/>
    <lineage>
        <taxon>Eukaryota</taxon>
        <taxon>Metazoa</taxon>
        <taxon>Chordata</taxon>
        <taxon>Craniata</taxon>
        <taxon>Vertebrata</taxon>
        <taxon>Euteleostomi</taxon>
        <taxon>Actinopterygii</taxon>
        <taxon>Neopterygii</taxon>
        <taxon>Teleostei</taxon>
        <taxon>Clupei</taxon>
        <taxon>Clupeiformes</taxon>
        <taxon>Clupeoidei</taxon>
        <taxon>Engraulidae</taxon>
        <taxon>Coilinae</taxon>
        <taxon>Coilia</taxon>
    </lineage>
</organism>
<dbReference type="Proteomes" id="UP001591681">
    <property type="component" value="Unassembled WGS sequence"/>
</dbReference>
<evidence type="ECO:0000313" key="10">
    <source>
        <dbReference type="EMBL" id="KAL2088610.1"/>
    </source>
</evidence>
<dbReference type="PROSITE" id="PS00127">
    <property type="entry name" value="RNASE_PANCREATIC"/>
    <property type="match status" value="1"/>
</dbReference>
<dbReference type="SUPFAM" id="SSF54076">
    <property type="entry name" value="RNase A-like"/>
    <property type="match status" value="1"/>
</dbReference>
<gene>
    <name evidence="10" type="ORF">ACEWY4_015509</name>
</gene>
<evidence type="ECO:0000259" key="9">
    <source>
        <dbReference type="SMART" id="SM00092"/>
    </source>
</evidence>